<name>A0ABR0NVE8_GOSAR</name>
<evidence type="ECO:0008006" key="6">
    <source>
        <dbReference type="Google" id="ProtNLM"/>
    </source>
</evidence>
<evidence type="ECO:0000313" key="5">
    <source>
        <dbReference type="Proteomes" id="UP001358586"/>
    </source>
</evidence>
<keyword evidence="3" id="KW-0341">Growth regulation</keyword>
<evidence type="ECO:0000256" key="1">
    <source>
        <dbReference type="ARBA" id="ARBA00006974"/>
    </source>
</evidence>
<dbReference type="PANTHER" id="PTHR31374:SF157">
    <property type="entry name" value="AUXIN-RESPONSIVE PROTEIN SAUR36-LIKE"/>
    <property type="match status" value="1"/>
</dbReference>
<proteinExistence type="inferred from homology"/>
<dbReference type="PANTHER" id="PTHR31374">
    <property type="entry name" value="AUXIN-INDUCED PROTEIN-LIKE-RELATED"/>
    <property type="match status" value="1"/>
</dbReference>
<keyword evidence="2" id="KW-0217">Developmental protein</keyword>
<dbReference type="Proteomes" id="UP001358586">
    <property type="component" value="Chromosome 9"/>
</dbReference>
<comment type="similarity">
    <text evidence="1">Belongs to the ARG7 family.</text>
</comment>
<evidence type="ECO:0000313" key="4">
    <source>
        <dbReference type="EMBL" id="KAK5804173.1"/>
    </source>
</evidence>
<dbReference type="Pfam" id="PF02519">
    <property type="entry name" value="Auxin_inducible"/>
    <property type="match status" value="1"/>
</dbReference>
<evidence type="ECO:0000256" key="3">
    <source>
        <dbReference type="ARBA" id="ARBA00022604"/>
    </source>
</evidence>
<keyword evidence="5" id="KW-1185">Reference proteome</keyword>
<gene>
    <name evidence="4" type="ORF">PVK06_031822</name>
</gene>
<comment type="caution">
    <text evidence="4">The sequence shown here is derived from an EMBL/GenBank/DDBJ whole genome shotgun (WGS) entry which is preliminary data.</text>
</comment>
<accession>A0ABR0NVE8</accession>
<sequence>MAESKRGLMMFRPFFQKLRKRFSSSAYSTSPELNHAKFDEDMSVGKAVPGDVKEGFFAVSAAKGKETQRFVIELDHLTNPEFLSLLDEAREVYGSHQTGVLSLPCQPHELEEILEHSKENNVCTESQDMAVTDGSTALLNISIINWQKQNKYPPSLALRSIDFKETHKFSEKLLIKNMAESRRGLMMFRPFFQKLRKGFSSSAYSASPALNHSKFDEDMSVGKAVPGDVKEGFFTVFAVKGKETQRFLTGSSSGRIWIPSERGSYSPLSTS</sequence>
<organism evidence="4 5">
    <name type="scientific">Gossypium arboreum</name>
    <name type="common">Tree cotton</name>
    <name type="synonym">Gossypium nanking</name>
    <dbReference type="NCBI Taxonomy" id="29729"/>
    <lineage>
        <taxon>Eukaryota</taxon>
        <taxon>Viridiplantae</taxon>
        <taxon>Streptophyta</taxon>
        <taxon>Embryophyta</taxon>
        <taxon>Tracheophyta</taxon>
        <taxon>Spermatophyta</taxon>
        <taxon>Magnoliopsida</taxon>
        <taxon>eudicotyledons</taxon>
        <taxon>Gunneridae</taxon>
        <taxon>Pentapetalae</taxon>
        <taxon>rosids</taxon>
        <taxon>malvids</taxon>
        <taxon>Malvales</taxon>
        <taxon>Malvaceae</taxon>
        <taxon>Malvoideae</taxon>
        <taxon>Gossypium</taxon>
    </lineage>
</organism>
<evidence type="ECO:0000256" key="2">
    <source>
        <dbReference type="ARBA" id="ARBA00022473"/>
    </source>
</evidence>
<dbReference type="EMBL" id="JARKNE010000009">
    <property type="protein sequence ID" value="KAK5804173.1"/>
    <property type="molecule type" value="Genomic_DNA"/>
</dbReference>
<dbReference type="InterPro" id="IPR003676">
    <property type="entry name" value="SAUR_fam"/>
</dbReference>
<protein>
    <recommendedName>
        <fullName evidence="6">Auxin-responsive protein SAUR71-like</fullName>
    </recommendedName>
</protein>
<reference evidence="4 5" key="1">
    <citation type="submission" date="2023-03" db="EMBL/GenBank/DDBJ databases">
        <title>WGS of Gossypium arboreum.</title>
        <authorList>
            <person name="Yu D."/>
        </authorList>
    </citation>
    <scope>NUCLEOTIDE SEQUENCE [LARGE SCALE GENOMIC DNA]</scope>
    <source>
        <tissue evidence="4">Leaf</tissue>
    </source>
</reference>